<gene>
    <name evidence="1" type="ORF">SCLCIDRAFT_1141863</name>
</gene>
<organism evidence="1 2">
    <name type="scientific">Scleroderma citrinum Foug A</name>
    <dbReference type="NCBI Taxonomy" id="1036808"/>
    <lineage>
        <taxon>Eukaryota</taxon>
        <taxon>Fungi</taxon>
        <taxon>Dikarya</taxon>
        <taxon>Basidiomycota</taxon>
        <taxon>Agaricomycotina</taxon>
        <taxon>Agaricomycetes</taxon>
        <taxon>Agaricomycetidae</taxon>
        <taxon>Boletales</taxon>
        <taxon>Sclerodermatineae</taxon>
        <taxon>Sclerodermataceae</taxon>
        <taxon>Scleroderma</taxon>
    </lineage>
</organism>
<accession>A0A0C2ZY25</accession>
<dbReference type="Proteomes" id="UP000053989">
    <property type="component" value="Unassembled WGS sequence"/>
</dbReference>
<dbReference type="AlphaFoldDB" id="A0A0C2ZY25"/>
<dbReference type="EMBL" id="KN822102">
    <property type="protein sequence ID" value="KIM57357.1"/>
    <property type="molecule type" value="Genomic_DNA"/>
</dbReference>
<reference evidence="2" key="2">
    <citation type="submission" date="2015-01" db="EMBL/GenBank/DDBJ databases">
        <title>Evolutionary Origins and Diversification of the Mycorrhizal Mutualists.</title>
        <authorList>
            <consortium name="DOE Joint Genome Institute"/>
            <consortium name="Mycorrhizal Genomics Consortium"/>
            <person name="Kohler A."/>
            <person name="Kuo A."/>
            <person name="Nagy L.G."/>
            <person name="Floudas D."/>
            <person name="Copeland A."/>
            <person name="Barry K.W."/>
            <person name="Cichocki N."/>
            <person name="Veneault-Fourrey C."/>
            <person name="LaButti K."/>
            <person name="Lindquist E.A."/>
            <person name="Lipzen A."/>
            <person name="Lundell T."/>
            <person name="Morin E."/>
            <person name="Murat C."/>
            <person name="Riley R."/>
            <person name="Ohm R."/>
            <person name="Sun H."/>
            <person name="Tunlid A."/>
            <person name="Henrissat B."/>
            <person name="Grigoriev I.V."/>
            <person name="Hibbett D.S."/>
            <person name="Martin F."/>
        </authorList>
    </citation>
    <scope>NUCLEOTIDE SEQUENCE [LARGE SCALE GENOMIC DNA]</scope>
    <source>
        <strain evidence="2">Foug A</strain>
    </source>
</reference>
<name>A0A0C2ZY25_9AGAM</name>
<proteinExistence type="predicted"/>
<dbReference type="InParanoid" id="A0A0C2ZY25"/>
<protein>
    <submittedName>
        <fullName evidence="1">Uncharacterized protein</fullName>
    </submittedName>
</protein>
<evidence type="ECO:0000313" key="2">
    <source>
        <dbReference type="Proteomes" id="UP000053989"/>
    </source>
</evidence>
<evidence type="ECO:0000313" key="1">
    <source>
        <dbReference type="EMBL" id="KIM57357.1"/>
    </source>
</evidence>
<dbReference type="HOGENOM" id="CLU_2326466_0_0_1"/>
<reference evidence="1 2" key="1">
    <citation type="submission" date="2014-04" db="EMBL/GenBank/DDBJ databases">
        <authorList>
            <consortium name="DOE Joint Genome Institute"/>
            <person name="Kuo A."/>
            <person name="Kohler A."/>
            <person name="Nagy L.G."/>
            <person name="Floudas D."/>
            <person name="Copeland A."/>
            <person name="Barry K.W."/>
            <person name="Cichocki N."/>
            <person name="Veneault-Fourrey C."/>
            <person name="LaButti K."/>
            <person name="Lindquist E.A."/>
            <person name="Lipzen A."/>
            <person name="Lundell T."/>
            <person name="Morin E."/>
            <person name="Murat C."/>
            <person name="Sun H."/>
            <person name="Tunlid A."/>
            <person name="Henrissat B."/>
            <person name="Grigoriev I.V."/>
            <person name="Hibbett D.S."/>
            <person name="Martin F."/>
            <person name="Nordberg H.P."/>
            <person name="Cantor M.N."/>
            <person name="Hua S.X."/>
        </authorList>
    </citation>
    <scope>NUCLEOTIDE SEQUENCE [LARGE SCALE GENOMIC DNA]</scope>
    <source>
        <strain evidence="1 2">Foug A</strain>
    </source>
</reference>
<sequence>MVGGSQSTLHSLPYDYIVLSHFKDPHSFQDIPNDGLGPSHPRGIPIRRAVSMTNISERTPLLRHDIPIPQIHETGSALDGRKNKQTSWFQVFRGELGP</sequence>
<keyword evidence="2" id="KW-1185">Reference proteome</keyword>